<evidence type="ECO:0000256" key="1">
    <source>
        <dbReference type="SAM" id="MobiDB-lite"/>
    </source>
</evidence>
<name>A0A8J6KTE2_MICOH</name>
<protein>
    <submittedName>
        <fullName evidence="2">Synaptotagmin-6</fullName>
    </submittedName>
</protein>
<sequence>MSGVWGAEGPRCQAALTVLASLCRARPPPLGLDVETCRSFELQPPEQSPSAANSGSPQGRSTRAVEKETSWLRSSLSAPGITGSRVLQ</sequence>
<reference evidence="2" key="1">
    <citation type="submission" date="2020-03" db="EMBL/GenBank/DDBJ databases">
        <title>Studies in the Genomics of Life Span.</title>
        <authorList>
            <person name="Glass D."/>
        </authorList>
    </citation>
    <scope>NUCLEOTIDE SEQUENCE</scope>
    <source>
        <strain evidence="2">LTLLF</strain>
        <tissue evidence="2">Muscle</tissue>
    </source>
</reference>
<gene>
    <name evidence="2" type="ORF">LTLLF_193615</name>
</gene>
<dbReference type="Proteomes" id="UP000710432">
    <property type="component" value="Unassembled WGS sequence"/>
</dbReference>
<dbReference type="AlphaFoldDB" id="A0A8J6KTE2"/>
<comment type="caution">
    <text evidence="2">The sequence shown here is derived from an EMBL/GenBank/DDBJ whole genome shotgun (WGS) entry which is preliminary data.</text>
</comment>
<proteinExistence type="predicted"/>
<feature type="compositionally biased region" description="Polar residues" evidence="1">
    <location>
        <begin position="48"/>
        <end position="61"/>
    </location>
</feature>
<feature type="region of interest" description="Disordered" evidence="1">
    <location>
        <begin position="41"/>
        <end position="88"/>
    </location>
</feature>
<dbReference type="EMBL" id="JAATJU010026061">
    <property type="protein sequence ID" value="KAH0502327.1"/>
    <property type="molecule type" value="Genomic_DNA"/>
</dbReference>
<organism evidence="2 3">
    <name type="scientific">Microtus ochrogaster</name>
    <name type="common">Prairie vole</name>
    <dbReference type="NCBI Taxonomy" id="79684"/>
    <lineage>
        <taxon>Eukaryota</taxon>
        <taxon>Metazoa</taxon>
        <taxon>Chordata</taxon>
        <taxon>Craniata</taxon>
        <taxon>Vertebrata</taxon>
        <taxon>Euteleostomi</taxon>
        <taxon>Mammalia</taxon>
        <taxon>Eutheria</taxon>
        <taxon>Euarchontoglires</taxon>
        <taxon>Glires</taxon>
        <taxon>Rodentia</taxon>
        <taxon>Myomorpha</taxon>
        <taxon>Muroidea</taxon>
        <taxon>Cricetidae</taxon>
        <taxon>Arvicolinae</taxon>
        <taxon>Microtus</taxon>
    </lineage>
</organism>
<evidence type="ECO:0000313" key="2">
    <source>
        <dbReference type="EMBL" id="KAH0502327.1"/>
    </source>
</evidence>
<evidence type="ECO:0000313" key="3">
    <source>
        <dbReference type="Proteomes" id="UP000710432"/>
    </source>
</evidence>
<accession>A0A8J6KTE2</accession>